<keyword evidence="3" id="KW-1185">Reference proteome</keyword>
<proteinExistence type="predicted"/>
<dbReference type="RefSeq" id="XP_008024860.1">
    <property type="nucleotide sequence ID" value="XM_008026669.1"/>
</dbReference>
<evidence type="ECO:0000256" key="1">
    <source>
        <dbReference type="SAM" id="MobiDB-lite"/>
    </source>
</evidence>
<dbReference type="Pfam" id="PF14328">
    <property type="entry name" value="DUF4385"/>
    <property type="match status" value="1"/>
</dbReference>
<dbReference type="GeneID" id="19400776"/>
<dbReference type="HOGENOM" id="CLU_2428440_0_0_1"/>
<protein>
    <submittedName>
        <fullName evidence="2">Uncharacterized protein</fullName>
    </submittedName>
</protein>
<organism evidence="2 3">
    <name type="scientific">Exserohilum turcicum (strain 28A)</name>
    <name type="common">Northern leaf blight fungus</name>
    <name type="synonym">Setosphaeria turcica</name>
    <dbReference type="NCBI Taxonomy" id="671987"/>
    <lineage>
        <taxon>Eukaryota</taxon>
        <taxon>Fungi</taxon>
        <taxon>Dikarya</taxon>
        <taxon>Ascomycota</taxon>
        <taxon>Pezizomycotina</taxon>
        <taxon>Dothideomycetes</taxon>
        <taxon>Pleosporomycetidae</taxon>
        <taxon>Pleosporales</taxon>
        <taxon>Pleosporineae</taxon>
        <taxon>Pleosporaceae</taxon>
        <taxon>Exserohilum</taxon>
    </lineage>
</organism>
<dbReference type="AlphaFoldDB" id="R0K3L0"/>
<reference evidence="2 3" key="2">
    <citation type="journal article" date="2013" name="PLoS Genet.">
        <title>Comparative genome structure, secondary metabolite, and effector coding capacity across Cochliobolus pathogens.</title>
        <authorList>
            <person name="Condon B.J."/>
            <person name="Leng Y."/>
            <person name="Wu D."/>
            <person name="Bushley K.E."/>
            <person name="Ohm R.A."/>
            <person name="Otillar R."/>
            <person name="Martin J."/>
            <person name="Schackwitz W."/>
            <person name="Grimwood J."/>
            <person name="MohdZainudin N."/>
            <person name="Xue C."/>
            <person name="Wang R."/>
            <person name="Manning V.A."/>
            <person name="Dhillon B."/>
            <person name="Tu Z.J."/>
            <person name="Steffenson B.J."/>
            <person name="Salamov A."/>
            <person name="Sun H."/>
            <person name="Lowry S."/>
            <person name="LaButti K."/>
            <person name="Han J."/>
            <person name="Copeland A."/>
            <person name="Lindquist E."/>
            <person name="Barry K."/>
            <person name="Schmutz J."/>
            <person name="Baker S.E."/>
            <person name="Ciuffetti L.M."/>
            <person name="Grigoriev I.V."/>
            <person name="Zhong S."/>
            <person name="Turgeon B.G."/>
        </authorList>
    </citation>
    <scope>NUCLEOTIDE SEQUENCE [LARGE SCALE GENOMIC DNA]</scope>
    <source>
        <strain evidence="3">28A</strain>
    </source>
</reference>
<gene>
    <name evidence="2" type="ORF">SETTUDRAFT_169070</name>
</gene>
<sequence>MDMSRKFLQMGMTRAKRYANHAGGKKYDKNTGEKLDKSKGHKGMKEKLEASEVFKEVWERAKMHDGYVDKKERFLKEQKEWDKARRRGVKE</sequence>
<dbReference type="OrthoDB" id="2589819at2759"/>
<reference evidence="2 3" key="1">
    <citation type="journal article" date="2012" name="PLoS Pathog.">
        <title>Diverse lifestyles and strategies of plant pathogenesis encoded in the genomes of eighteen Dothideomycetes fungi.</title>
        <authorList>
            <person name="Ohm R.A."/>
            <person name="Feau N."/>
            <person name="Henrissat B."/>
            <person name="Schoch C.L."/>
            <person name="Horwitz B.A."/>
            <person name="Barry K.W."/>
            <person name="Condon B.J."/>
            <person name="Copeland A.C."/>
            <person name="Dhillon B."/>
            <person name="Glaser F."/>
            <person name="Hesse C.N."/>
            <person name="Kosti I."/>
            <person name="LaButti K."/>
            <person name="Lindquist E.A."/>
            <person name="Lucas S."/>
            <person name="Salamov A.A."/>
            <person name="Bradshaw R.E."/>
            <person name="Ciuffetti L."/>
            <person name="Hamelin R.C."/>
            <person name="Kema G.H.J."/>
            <person name="Lawrence C."/>
            <person name="Scott J.A."/>
            <person name="Spatafora J.W."/>
            <person name="Turgeon B.G."/>
            <person name="de Wit P.J.G.M."/>
            <person name="Zhong S."/>
            <person name="Goodwin S.B."/>
            <person name="Grigoriev I.V."/>
        </authorList>
    </citation>
    <scope>NUCLEOTIDE SEQUENCE [LARGE SCALE GENOMIC DNA]</scope>
    <source>
        <strain evidence="3">28A</strain>
    </source>
</reference>
<evidence type="ECO:0000313" key="2">
    <source>
        <dbReference type="EMBL" id="EOA87658.1"/>
    </source>
</evidence>
<dbReference type="eggNOG" id="ENOG502S5KA">
    <property type="taxonomic scope" value="Eukaryota"/>
</dbReference>
<dbReference type="Proteomes" id="UP000016935">
    <property type="component" value="Unassembled WGS sequence"/>
</dbReference>
<feature type="region of interest" description="Disordered" evidence="1">
    <location>
        <begin position="19"/>
        <end position="47"/>
    </location>
</feature>
<dbReference type="InterPro" id="IPR025494">
    <property type="entry name" value="DUF4385"/>
</dbReference>
<dbReference type="EMBL" id="KB908581">
    <property type="protein sequence ID" value="EOA87658.1"/>
    <property type="molecule type" value="Genomic_DNA"/>
</dbReference>
<accession>R0K3L0</accession>
<name>R0K3L0_EXST2</name>
<feature type="compositionally biased region" description="Basic and acidic residues" evidence="1">
    <location>
        <begin position="25"/>
        <end position="47"/>
    </location>
</feature>
<evidence type="ECO:0000313" key="3">
    <source>
        <dbReference type="Proteomes" id="UP000016935"/>
    </source>
</evidence>